<dbReference type="GO" id="GO:0005576">
    <property type="term" value="C:extracellular region"/>
    <property type="evidence" value="ECO:0007669"/>
    <property type="project" value="UniProtKB-SubCell"/>
</dbReference>
<dbReference type="SMART" id="SM00085">
    <property type="entry name" value="PA2c"/>
    <property type="match status" value="1"/>
</dbReference>
<keyword evidence="2 8" id="KW-0964">Secreted</keyword>
<dbReference type="AlphaFoldDB" id="A0A2I4C499"/>
<keyword evidence="8" id="KW-0378">Hydrolase</keyword>
<dbReference type="PANTHER" id="PTHR11716">
    <property type="entry name" value="PHOSPHOLIPASE A2 FAMILY MEMBER"/>
    <property type="match status" value="1"/>
</dbReference>
<evidence type="ECO:0000313" key="10">
    <source>
        <dbReference type="Proteomes" id="UP000192220"/>
    </source>
</evidence>
<evidence type="ECO:0000256" key="1">
    <source>
        <dbReference type="ARBA" id="ARBA00004613"/>
    </source>
</evidence>
<organism evidence="10 11">
    <name type="scientific">Austrofundulus limnaeus</name>
    <name type="common">Annual killifish</name>
    <dbReference type="NCBI Taxonomy" id="52670"/>
    <lineage>
        <taxon>Eukaryota</taxon>
        <taxon>Metazoa</taxon>
        <taxon>Chordata</taxon>
        <taxon>Craniata</taxon>
        <taxon>Vertebrata</taxon>
        <taxon>Euteleostomi</taxon>
        <taxon>Actinopterygii</taxon>
        <taxon>Neopterygii</taxon>
        <taxon>Teleostei</taxon>
        <taxon>Neoteleostei</taxon>
        <taxon>Acanthomorphata</taxon>
        <taxon>Ovalentaria</taxon>
        <taxon>Atherinomorphae</taxon>
        <taxon>Cyprinodontiformes</taxon>
        <taxon>Rivulidae</taxon>
        <taxon>Austrofundulus</taxon>
    </lineage>
</organism>
<evidence type="ECO:0000313" key="11">
    <source>
        <dbReference type="RefSeq" id="XP_013874818.1"/>
    </source>
</evidence>
<feature type="domain" description="Phospholipase A2-like central" evidence="9">
    <location>
        <begin position="19"/>
        <end position="141"/>
    </location>
</feature>
<gene>
    <name evidence="11" type="primary">LOC106525211</name>
</gene>
<keyword evidence="10" id="KW-1185">Reference proteome</keyword>
<dbReference type="GO" id="GO:0047498">
    <property type="term" value="F:calcium-dependent phospholipase A2 activity"/>
    <property type="evidence" value="ECO:0007669"/>
    <property type="project" value="TreeGrafter"/>
</dbReference>
<dbReference type="Pfam" id="PF00068">
    <property type="entry name" value="Phospholip_A2_1"/>
    <property type="match status" value="1"/>
</dbReference>
<dbReference type="PANTHER" id="PTHR11716:SF100">
    <property type="entry name" value="PHOSPHOLIPASE A2"/>
    <property type="match status" value="1"/>
</dbReference>
<feature type="disulfide bond" evidence="6">
    <location>
        <begin position="61"/>
        <end position="121"/>
    </location>
</feature>
<proteinExistence type="inferred from homology"/>
<name>A0A2I4C499_AUSLI</name>
<evidence type="ECO:0000256" key="5">
    <source>
        <dbReference type="PIRSR" id="PIRSR601211-2"/>
    </source>
</evidence>
<evidence type="ECO:0000256" key="7">
    <source>
        <dbReference type="RuleBase" id="RU003654"/>
    </source>
</evidence>
<dbReference type="Gene3D" id="1.20.90.10">
    <property type="entry name" value="Phospholipase A2 domain"/>
    <property type="match status" value="1"/>
</dbReference>
<feature type="signal peptide" evidence="8">
    <location>
        <begin position="1"/>
        <end position="18"/>
    </location>
</feature>
<evidence type="ECO:0000259" key="9">
    <source>
        <dbReference type="SMART" id="SM00085"/>
    </source>
</evidence>
<keyword evidence="3 6" id="KW-1015">Disulfide bond</keyword>
<feature type="active site" evidence="4">
    <location>
        <position position="65"/>
    </location>
</feature>
<feature type="disulfide bond" evidence="6">
    <location>
        <begin position="78"/>
        <end position="107"/>
    </location>
</feature>
<dbReference type="InterPro" id="IPR036444">
    <property type="entry name" value="PLipase_A2_dom_sf"/>
</dbReference>
<feature type="disulfide bond" evidence="6">
    <location>
        <begin position="44"/>
        <end position="140"/>
    </location>
</feature>
<feature type="binding site" evidence="5">
    <location>
        <position position="45"/>
    </location>
    <ligand>
        <name>Ca(2+)</name>
        <dbReference type="ChEBI" id="CHEBI:29108"/>
    </ligand>
</feature>
<feature type="disulfide bond" evidence="6">
    <location>
        <begin position="68"/>
        <end position="114"/>
    </location>
</feature>
<dbReference type="InterPro" id="IPR033112">
    <property type="entry name" value="PLA2_Asp_AS"/>
</dbReference>
<comment type="catalytic activity">
    <reaction evidence="8">
        <text>a 1,2-diacyl-sn-glycero-3-phosphocholine + H2O = a 1-acyl-sn-glycero-3-phosphocholine + a fatty acid + H(+)</text>
        <dbReference type="Rhea" id="RHEA:15801"/>
        <dbReference type="ChEBI" id="CHEBI:15377"/>
        <dbReference type="ChEBI" id="CHEBI:15378"/>
        <dbReference type="ChEBI" id="CHEBI:28868"/>
        <dbReference type="ChEBI" id="CHEBI:57643"/>
        <dbReference type="ChEBI" id="CHEBI:58168"/>
        <dbReference type="EC" id="3.1.1.4"/>
    </reaction>
</comment>
<dbReference type="GO" id="GO:0050482">
    <property type="term" value="P:arachidonate secretion"/>
    <property type="evidence" value="ECO:0007669"/>
    <property type="project" value="InterPro"/>
</dbReference>
<dbReference type="PRINTS" id="PR00389">
    <property type="entry name" value="PHPHLIPASEA2"/>
</dbReference>
<reference evidence="11" key="1">
    <citation type="submission" date="2025-08" db="UniProtKB">
        <authorList>
            <consortium name="RefSeq"/>
        </authorList>
    </citation>
    <scope>IDENTIFICATION</scope>
</reference>
<evidence type="ECO:0000256" key="4">
    <source>
        <dbReference type="PIRSR" id="PIRSR601211-1"/>
    </source>
</evidence>
<dbReference type="OrthoDB" id="5841574at2759"/>
<sequence>MNGPALLLLLLTACVVRGGVIQYLNMIMCVQPDVNSLAYSDYGCYCGHKGTVTPVDEVDKCCQTHGRCYETFKTTPGCESTFKNPFLLIYKYSCVDQQVTCSDSDKCQAALCECDRAAAHCFSKNAYNPQNEHLYSRSHCVNTASR</sequence>
<dbReference type="GeneID" id="106525211"/>
<evidence type="ECO:0000256" key="6">
    <source>
        <dbReference type="PIRSR" id="PIRSR601211-3"/>
    </source>
</evidence>
<dbReference type="GO" id="GO:0005509">
    <property type="term" value="F:calcium ion binding"/>
    <property type="evidence" value="ECO:0007669"/>
    <property type="project" value="InterPro"/>
</dbReference>
<dbReference type="EC" id="3.1.1.4" evidence="8"/>
<feature type="disulfide bond" evidence="6">
    <location>
        <begin position="101"/>
        <end position="112"/>
    </location>
</feature>
<keyword evidence="8" id="KW-0443">Lipid metabolism</keyword>
<dbReference type="CDD" id="cd00125">
    <property type="entry name" value="PLA2c"/>
    <property type="match status" value="1"/>
</dbReference>
<dbReference type="SUPFAM" id="SSF48619">
    <property type="entry name" value="Phospholipase A2, PLA2"/>
    <property type="match status" value="1"/>
</dbReference>
<dbReference type="STRING" id="52670.A0A2I4C499"/>
<keyword evidence="8" id="KW-0732">Signal</keyword>
<dbReference type="GO" id="GO:0006644">
    <property type="term" value="P:phospholipid metabolic process"/>
    <property type="evidence" value="ECO:0007669"/>
    <property type="project" value="InterPro"/>
</dbReference>
<dbReference type="Proteomes" id="UP000192220">
    <property type="component" value="Unplaced"/>
</dbReference>
<feature type="chain" id="PRO_5013987495" description="Phospholipase A2" evidence="8">
    <location>
        <begin position="19"/>
        <end position="146"/>
    </location>
</feature>
<keyword evidence="5 8" id="KW-0106">Calcium</keyword>
<dbReference type="InterPro" id="IPR016090">
    <property type="entry name" value="PLA2-like_dom"/>
</dbReference>
<evidence type="ECO:0000256" key="2">
    <source>
        <dbReference type="ARBA" id="ARBA00022525"/>
    </source>
</evidence>
<dbReference type="FunFam" id="1.20.90.10:FF:000007">
    <property type="entry name" value="Acidic phospholipase A2"/>
    <property type="match status" value="1"/>
</dbReference>
<dbReference type="GO" id="GO:0016042">
    <property type="term" value="P:lipid catabolic process"/>
    <property type="evidence" value="ECO:0007669"/>
    <property type="project" value="InterPro"/>
</dbReference>
<protein>
    <recommendedName>
        <fullName evidence="8">Phospholipase A2</fullName>
        <ecNumber evidence="8">3.1.1.4</ecNumber>
    </recommendedName>
</protein>
<evidence type="ECO:0000256" key="3">
    <source>
        <dbReference type="ARBA" id="ARBA00023157"/>
    </source>
</evidence>
<evidence type="ECO:0000256" key="8">
    <source>
        <dbReference type="RuleBase" id="RU361236"/>
    </source>
</evidence>
<dbReference type="PROSITE" id="PS00119">
    <property type="entry name" value="PA2_ASP"/>
    <property type="match status" value="1"/>
</dbReference>
<dbReference type="RefSeq" id="XP_013874818.1">
    <property type="nucleotide sequence ID" value="XM_014019364.1"/>
</dbReference>
<feature type="binding site" evidence="5">
    <location>
        <position position="47"/>
    </location>
    <ligand>
        <name>Ca(2+)</name>
        <dbReference type="ChEBI" id="CHEBI:29108"/>
    </ligand>
</feature>
<comment type="cofactor">
    <cofactor evidence="5">
        <name>Ca(2+)</name>
        <dbReference type="ChEBI" id="CHEBI:29108"/>
    </cofactor>
    <text evidence="5">Binds 1 Ca(2+) ion per subunit.</text>
</comment>
<feature type="active site" evidence="4">
    <location>
        <position position="115"/>
    </location>
</feature>
<comment type="similarity">
    <text evidence="7">Belongs to the phospholipase A2 family.</text>
</comment>
<dbReference type="GO" id="GO:0005543">
    <property type="term" value="F:phospholipid binding"/>
    <property type="evidence" value="ECO:0007669"/>
    <property type="project" value="TreeGrafter"/>
</dbReference>
<keyword evidence="5" id="KW-0479">Metal-binding</keyword>
<comment type="subcellular location">
    <subcellularLocation>
        <location evidence="1 8">Secreted</location>
    </subcellularLocation>
</comment>
<dbReference type="InParanoid" id="A0A2I4C499"/>
<dbReference type="KEGG" id="alim:106525211"/>
<dbReference type="InterPro" id="IPR001211">
    <property type="entry name" value="PLA2"/>
</dbReference>
<feature type="disulfide bond" evidence="6">
    <location>
        <begin position="46"/>
        <end position="62"/>
    </location>
</feature>
<accession>A0A2I4C499</accession>